<protein>
    <submittedName>
        <fullName evidence="2">Uncharacterized protein</fullName>
    </submittedName>
</protein>
<gene>
    <name evidence="2" type="ORF">ACFMB1_07165</name>
</gene>
<feature type="transmembrane region" description="Helical" evidence="1">
    <location>
        <begin position="124"/>
        <end position="140"/>
    </location>
</feature>
<keyword evidence="1" id="KW-1133">Transmembrane helix</keyword>
<reference evidence="2 3" key="1">
    <citation type="submission" date="2024-09" db="EMBL/GenBank/DDBJ databases">
        <authorList>
            <person name="Zhang Z.-H."/>
        </authorList>
    </citation>
    <scope>NUCLEOTIDE SEQUENCE [LARGE SCALE GENOMIC DNA]</scope>
    <source>
        <strain evidence="2 3">HHTR114</strain>
    </source>
</reference>
<sequence>MPEGRQAEGGQNGSPRILFPSVRSYASAKSTSRQGSYAAAWGALSAVFTLVMVQFYGEQTVIGENFRNQDLVLYLKVFEAIRAALFMLLSFLIWRRASFVSALLSFLLILAEVVVRIVDLDINAFSWIWGWALLGAFNGVRGARTLQKPDLLSSSAG</sequence>
<comment type="caution">
    <text evidence="2">The sequence shown here is derived from an EMBL/GenBank/DDBJ whole genome shotgun (WGS) entry which is preliminary data.</text>
</comment>
<organism evidence="2 3">
    <name type="scientific">Hyphococcus aureus</name>
    <dbReference type="NCBI Taxonomy" id="2666033"/>
    <lineage>
        <taxon>Bacteria</taxon>
        <taxon>Pseudomonadati</taxon>
        <taxon>Pseudomonadota</taxon>
        <taxon>Alphaproteobacteria</taxon>
        <taxon>Parvularculales</taxon>
        <taxon>Parvularculaceae</taxon>
        <taxon>Hyphococcus</taxon>
    </lineage>
</organism>
<evidence type="ECO:0000256" key="1">
    <source>
        <dbReference type="SAM" id="Phobius"/>
    </source>
</evidence>
<dbReference type="RefSeq" id="WP_379879357.1">
    <property type="nucleotide sequence ID" value="NZ_JBHPON010000001.1"/>
</dbReference>
<keyword evidence="1" id="KW-0812">Transmembrane</keyword>
<accession>A0ABW1KTQ1</accession>
<keyword evidence="1" id="KW-0472">Membrane</keyword>
<feature type="transmembrane region" description="Helical" evidence="1">
    <location>
        <begin position="37"/>
        <end position="56"/>
    </location>
</feature>
<name>A0ABW1KTQ1_9PROT</name>
<evidence type="ECO:0000313" key="2">
    <source>
        <dbReference type="EMBL" id="MFC6035319.1"/>
    </source>
</evidence>
<dbReference type="EMBL" id="JBHPON010000001">
    <property type="protein sequence ID" value="MFC6035319.1"/>
    <property type="molecule type" value="Genomic_DNA"/>
</dbReference>
<dbReference type="Proteomes" id="UP001596116">
    <property type="component" value="Unassembled WGS sequence"/>
</dbReference>
<proteinExistence type="predicted"/>
<feature type="transmembrane region" description="Helical" evidence="1">
    <location>
        <begin position="99"/>
        <end position="118"/>
    </location>
</feature>
<keyword evidence="3" id="KW-1185">Reference proteome</keyword>
<feature type="transmembrane region" description="Helical" evidence="1">
    <location>
        <begin position="71"/>
        <end position="92"/>
    </location>
</feature>
<evidence type="ECO:0000313" key="3">
    <source>
        <dbReference type="Proteomes" id="UP001596116"/>
    </source>
</evidence>